<proteinExistence type="predicted"/>
<evidence type="ECO:0000313" key="2">
    <source>
        <dbReference type="EMBL" id="QYW06341.1"/>
    </source>
</evidence>
<organism evidence="2 3">
    <name type="scientific">Shewanella phage vB_SspM_M16-3</name>
    <dbReference type="NCBI Taxonomy" id="2866684"/>
    <lineage>
        <taxon>Viruses</taxon>
        <taxon>Duplodnaviria</taxon>
        <taxon>Heunggongvirae</taxon>
        <taxon>Uroviricota</taxon>
        <taxon>Caudoviricetes</taxon>
        <taxon>Peduoviridae</taxon>
        <taxon>Arsenicumvirus</taxon>
        <taxon>Arsenicumvirus M163</taxon>
    </lineage>
</organism>
<sequence length="101" mass="11580">MNHCCKEMLRAISAKCQTHEDEFACPDVLVTYSPKFDEYGLIVHDGGTSSISIYYCPWCGTKLPESKRKAWFDAIEKLGIGEFDSEEIPEKFKSEAWYKNS</sequence>
<gene>
    <name evidence="2" type="ORF">M163_p51</name>
</gene>
<name>A0AAE8BQ33_9CAUD</name>
<dbReference type="EMBL" id="MZ568829">
    <property type="protein sequence ID" value="QYW06341.1"/>
    <property type="molecule type" value="Genomic_DNA"/>
</dbReference>
<protein>
    <recommendedName>
        <fullName evidence="1">DUF6980 domain-containing protein</fullName>
    </recommendedName>
</protein>
<dbReference type="InterPro" id="IPR053918">
    <property type="entry name" value="DUF6980"/>
</dbReference>
<evidence type="ECO:0000313" key="3">
    <source>
        <dbReference type="Proteomes" id="UP000827858"/>
    </source>
</evidence>
<dbReference type="Proteomes" id="UP000827858">
    <property type="component" value="Segment"/>
</dbReference>
<dbReference type="Pfam" id="PF22400">
    <property type="entry name" value="DUF6980"/>
    <property type="match status" value="1"/>
</dbReference>
<reference evidence="2" key="1">
    <citation type="submission" date="2021-07" db="EMBL/GenBank/DDBJ databases">
        <title>Identification, Characterization, and Genomic Analysis of Novel Shewanella Virulent Phage from a Gold Mine.</title>
        <authorList>
            <person name="Bujak K."/>
            <person name="Decewicz P."/>
            <person name="Radlinska M."/>
        </authorList>
    </citation>
    <scope>NUCLEOTIDE SEQUENCE</scope>
</reference>
<feature type="domain" description="DUF6980" evidence="1">
    <location>
        <begin position="2"/>
        <end position="100"/>
    </location>
</feature>
<keyword evidence="3" id="KW-1185">Reference proteome</keyword>
<evidence type="ECO:0000259" key="1">
    <source>
        <dbReference type="Pfam" id="PF22400"/>
    </source>
</evidence>
<accession>A0AAE8BQ33</accession>